<accession>A0ABR6WYS7</accession>
<proteinExistence type="predicted"/>
<dbReference type="Proteomes" id="UP000603234">
    <property type="component" value="Unassembled WGS sequence"/>
</dbReference>
<sequence length="266" mass="28877">MSIPLLLKDIKNNVMLLLVFIVLMSIYLAVIIFMYNPDGAGALLDMLSLLPATFVSILGLSAIDSGLTGFIAGLFYGFLIYLFPMVYCIILGNRLVAKWVYDGSFGCLLATPNSRIKIIVTQGLYMVLSIFVLFAVLFLVGVGVSGYFFPGMLDTTLFMKLNLSACLMTVTIGLICFFFSCLFNNTKLSLTFGAGIPILFFSLTMLSGLSEQTSFLGKFSLYTVFNSMAIINGETSVVMVCSGFLIISLLLLAAGVGVFSIKRLPV</sequence>
<name>A0ABR6WYS7_9FIRM</name>
<dbReference type="EMBL" id="WJBC01000026">
    <property type="protein sequence ID" value="MBC3805379.1"/>
    <property type="molecule type" value="Genomic_DNA"/>
</dbReference>
<evidence type="ECO:0000313" key="3">
    <source>
        <dbReference type="Proteomes" id="UP000603234"/>
    </source>
</evidence>
<keyword evidence="1" id="KW-1133">Transmembrane helix</keyword>
<feature type="transmembrane region" description="Helical" evidence="1">
    <location>
        <begin position="161"/>
        <end position="183"/>
    </location>
</feature>
<evidence type="ECO:0000313" key="2">
    <source>
        <dbReference type="EMBL" id="MBC3805379.1"/>
    </source>
</evidence>
<feature type="transmembrane region" description="Helical" evidence="1">
    <location>
        <begin position="190"/>
        <end position="209"/>
    </location>
</feature>
<feature type="transmembrane region" description="Helical" evidence="1">
    <location>
        <begin position="124"/>
        <end position="149"/>
    </location>
</feature>
<keyword evidence="1" id="KW-0472">Membrane</keyword>
<dbReference type="RefSeq" id="WP_186843268.1">
    <property type="nucleotide sequence ID" value="NZ_WJBC01000026.1"/>
</dbReference>
<evidence type="ECO:0000256" key="1">
    <source>
        <dbReference type="SAM" id="Phobius"/>
    </source>
</evidence>
<protein>
    <recommendedName>
        <fullName evidence="4">ABC-2 type transport system permease protein</fullName>
    </recommendedName>
</protein>
<organism evidence="2 3">
    <name type="scientific">Acetobacterium fimetarium</name>
    <dbReference type="NCBI Taxonomy" id="52691"/>
    <lineage>
        <taxon>Bacteria</taxon>
        <taxon>Bacillati</taxon>
        <taxon>Bacillota</taxon>
        <taxon>Clostridia</taxon>
        <taxon>Eubacteriales</taxon>
        <taxon>Eubacteriaceae</taxon>
        <taxon>Acetobacterium</taxon>
    </lineage>
</organism>
<feature type="transmembrane region" description="Helical" evidence="1">
    <location>
        <begin position="69"/>
        <end position="90"/>
    </location>
</feature>
<feature type="transmembrane region" description="Helical" evidence="1">
    <location>
        <begin position="237"/>
        <end position="261"/>
    </location>
</feature>
<keyword evidence="1" id="KW-0812">Transmembrane</keyword>
<comment type="caution">
    <text evidence="2">The sequence shown here is derived from an EMBL/GenBank/DDBJ whole genome shotgun (WGS) entry which is preliminary data.</text>
</comment>
<keyword evidence="3" id="KW-1185">Reference proteome</keyword>
<evidence type="ECO:0008006" key="4">
    <source>
        <dbReference type="Google" id="ProtNLM"/>
    </source>
</evidence>
<feature type="transmembrane region" description="Helical" evidence="1">
    <location>
        <begin position="14"/>
        <end position="35"/>
    </location>
</feature>
<gene>
    <name evidence="2" type="ORF">GH808_13225</name>
</gene>
<reference evidence="2 3" key="1">
    <citation type="journal article" date="2020" name="mSystems">
        <title>Defining Genomic and Predicted Metabolic Features of the Acetobacterium Genus.</title>
        <authorList>
            <person name="Ross D.E."/>
            <person name="Marshall C.W."/>
            <person name="Gulliver D."/>
            <person name="May H.D."/>
            <person name="Norman R.S."/>
        </authorList>
    </citation>
    <scope>NUCLEOTIDE SEQUENCE [LARGE SCALE GENOMIC DNA]</scope>
    <source>
        <strain evidence="2 3">DSM 8238</strain>
    </source>
</reference>